<evidence type="ECO:0000256" key="5">
    <source>
        <dbReference type="ARBA" id="ARBA00023326"/>
    </source>
</evidence>
<dbReference type="InterPro" id="IPR050386">
    <property type="entry name" value="Glycosyl_hydrolase_5"/>
</dbReference>
<comment type="similarity">
    <text evidence="1 6">Belongs to the glycosyl hydrolase 5 (cellulase A) family.</text>
</comment>
<dbReference type="Gene3D" id="3.20.20.80">
    <property type="entry name" value="Glycosidases"/>
    <property type="match status" value="1"/>
</dbReference>
<keyword evidence="9" id="KW-1185">Reference proteome</keyword>
<proteinExistence type="inferred from homology"/>
<feature type="domain" description="Glycoside hydrolase family 5" evidence="7">
    <location>
        <begin position="69"/>
        <end position="344"/>
    </location>
</feature>
<keyword evidence="4 6" id="KW-0326">Glycosidase</keyword>
<evidence type="ECO:0000256" key="6">
    <source>
        <dbReference type="RuleBase" id="RU361153"/>
    </source>
</evidence>
<dbReference type="InterPro" id="IPR001547">
    <property type="entry name" value="Glyco_hydro_5"/>
</dbReference>
<evidence type="ECO:0000259" key="7">
    <source>
        <dbReference type="Pfam" id="PF00150"/>
    </source>
</evidence>
<keyword evidence="5" id="KW-0624">Polysaccharide degradation</keyword>
<dbReference type="PROSITE" id="PS00659">
    <property type="entry name" value="GLYCOSYL_HYDROL_F5"/>
    <property type="match status" value="1"/>
</dbReference>
<keyword evidence="2 6" id="KW-0378">Hydrolase</keyword>
<evidence type="ECO:0000256" key="4">
    <source>
        <dbReference type="ARBA" id="ARBA00023295"/>
    </source>
</evidence>
<dbReference type="SUPFAM" id="SSF51445">
    <property type="entry name" value="(Trans)glycosidases"/>
    <property type="match status" value="1"/>
</dbReference>
<dbReference type="OrthoDB" id="412536at2759"/>
<name>L8WFR0_THACA</name>
<keyword evidence="3" id="KW-0119">Carbohydrate metabolism</keyword>
<dbReference type="GO" id="GO:0005576">
    <property type="term" value="C:extracellular region"/>
    <property type="evidence" value="ECO:0007669"/>
    <property type="project" value="TreeGrafter"/>
</dbReference>
<comment type="caution">
    <text evidence="8">The sequence shown here is derived from an EMBL/GenBank/DDBJ whole genome shotgun (WGS) entry which is preliminary data.</text>
</comment>
<dbReference type="PANTHER" id="PTHR31297">
    <property type="entry name" value="GLUCAN ENDO-1,6-BETA-GLUCOSIDASE B"/>
    <property type="match status" value="1"/>
</dbReference>
<dbReference type="EMBL" id="AFRT01002903">
    <property type="protein sequence ID" value="ELU37026.1"/>
    <property type="molecule type" value="Genomic_DNA"/>
</dbReference>
<dbReference type="HOGENOM" id="CLU_018668_0_1_1"/>
<dbReference type="STRING" id="983506.L8WFR0"/>
<dbReference type="OMA" id="DWTVWLG"/>
<dbReference type="GO" id="GO:0009986">
    <property type="term" value="C:cell surface"/>
    <property type="evidence" value="ECO:0007669"/>
    <property type="project" value="TreeGrafter"/>
</dbReference>
<evidence type="ECO:0000313" key="8">
    <source>
        <dbReference type="EMBL" id="ELU37026.1"/>
    </source>
</evidence>
<dbReference type="InterPro" id="IPR017853">
    <property type="entry name" value="GH"/>
</dbReference>
<dbReference type="Pfam" id="PF00150">
    <property type="entry name" value="Cellulase"/>
    <property type="match status" value="1"/>
</dbReference>
<dbReference type="AlphaFoldDB" id="L8WFR0"/>
<dbReference type="InterPro" id="IPR018087">
    <property type="entry name" value="Glyco_hydro_5_CS"/>
</dbReference>
<dbReference type="GO" id="GO:0008422">
    <property type="term" value="F:beta-glucosidase activity"/>
    <property type="evidence" value="ECO:0007669"/>
    <property type="project" value="TreeGrafter"/>
</dbReference>
<organism evidence="8 9">
    <name type="scientific">Thanatephorus cucumeris (strain AG1-IA)</name>
    <name type="common">Rice sheath blight fungus</name>
    <name type="synonym">Rhizoctonia solani</name>
    <dbReference type="NCBI Taxonomy" id="983506"/>
    <lineage>
        <taxon>Eukaryota</taxon>
        <taxon>Fungi</taxon>
        <taxon>Dikarya</taxon>
        <taxon>Basidiomycota</taxon>
        <taxon>Agaricomycotina</taxon>
        <taxon>Agaricomycetes</taxon>
        <taxon>Cantharellales</taxon>
        <taxon>Ceratobasidiaceae</taxon>
        <taxon>Rhizoctonia</taxon>
        <taxon>Rhizoctonia solani AG-1</taxon>
    </lineage>
</organism>
<reference evidence="8 9" key="1">
    <citation type="journal article" date="2013" name="Nat. Commun.">
        <title>The evolution and pathogenic mechanisms of the rice sheath blight pathogen.</title>
        <authorList>
            <person name="Zheng A."/>
            <person name="Lin R."/>
            <person name="Xu L."/>
            <person name="Qin P."/>
            <person name="Tang C."/>
            <person name="Ai P."/>
            <person name="Zhang D."/>
            <person name="Liu Y."/>
            <person name="Sun Z."/>
            <person name="Feng H."/>
            <person name="Wang Y."/>
            <person name="Chen Y."/>
            <person name="Liang X."/>
            <person name="Fu R."/>
            <person name="Li Q."/>
            <person name="Zhang J."/>
            <person name="Yu X."/>
            <person name="Xie Z."/>
            <person name="Ding L."/>
            <person name="Guan P."/>
            <person name="Tang J."/>
            <person name="Liang Y."/>
            <person name="Wang S."/>
            <person name="Deng Q."/>
            <person name="Li S."/>
            <person name="Zhu J."/>
            <person name="Wang L."/>
            <person name="Liu H."/>
            <person name="Li P."/>
        </authorList>
    </citation>
    <scope>NUCLEOTIDE SEQUENCE [LARGE SCALE GENOMIC DNA]</scope>
    <source>
        <strain evidence="9">AG-1 IA</strain>
    </source>
</reference>
<dbReference type="PANTHER" id="PTHR31297:SF41">
    <property type="entry name" value="ENDOGLUCANASE, PUTATIVE (AFU_ORTHOLOGUE AFUA_5G01830)-RELATED"/>
    <property type="match status" value="1"/>
</dbReference>
<evidence type="ECO:0000256" key="2">
    <source>
        <dbReference type="ARBA" id="ARBA00022801"/>
    </source>
</evidence>
<evidence type="ECO:0000256" key="1">
    <source>
        <dbReference type="ARBA" id="ARBA00005641"/>
    </source>
</evidence>
<dbReference type="Proteomes" id="UP000011668">
    <property type="component" value="Unassembled WGS sequence"/>
</dbReference>
<evidence type="ECO:0000256" key="3">
    <source>
        <dbReference type="ARBA" id="ARBA00023277"/>
    </source>
</evidence>
<sequence>MHTRREFPRGTEATSIGRLARMVSLFFMLAALASGHNVLATFTPLSVKETFARMSPGWNLGNTLDALPIEGGWNNPPVQNVTFSQIYADGFRSVRIPITFVNQFIAGAPSYTVNATWLSRINYVVDAVSALATGLYAVVNVHHDSWDWADMSGSKPDIDARKAKFEKLWQQLATVLKDKNERLIFESLNEPVGSTQSDANVLNDLNLRFTNVVRNTGGNNPQRVLSLPGLNDNAQYLNQWFIAPNNYTSDKWTVQFHCKSISPWDFTSNSWGKTFWGSDADKATVDSEFAQVRENFSVPILIGEYGTYSVGSAIEKAAGWAWYDHVVRTAIKYTMVPQWWDNGNDFYDRANAKWRDVTTKNIVIAAAAGKINTIPYNGNGTIWLKSGVTTPPSIYLQYNGNGLKGIYTPSGTALIAGKDYTVVTSPLTGFTLTPSYISSLGSSSTLGEIGRVIVRSSSGADLEIDIRRYARPVISTGTINVSGSTSDYFINFSPNGAKLATVKAVGPSGEFVKDDWTVWLGEYFKQCNYSGDGDLNGIYNSFHSMGNQRLRRCRYMVTSNFPIRRIWDK</sequence>
<accession>L8WFR0</accession>
<dbReference type="GO" id="GO:0009251">
    <property type="term" value="P:glucan catabolic process"/>
    <property type="evidence" value="ECO:0007669"/>
    <property type="project" value="TreeGrafter"/>
</dbReference>
<gene>
    <name evidence="8" type="ORF">AG1IA_08946</name>
</gene>
<evidence type="ECO:0000313" key="9">
    <source>
        <dbReference type="Proteomes" id="UP000011668"/>
    </source>
</evidence>
<protein>
    <submittedName>
        <fullName evidence="8">Cellulase, putative</fullName>
    </submittedName>
</protein>